<gene>
    <name evidence="8" type="ordered locus">VSAL_I1963</name>
</gene>
<feature type="domain" description="CusB-like beta-barrel" evidence="6">
    <location>
        <begin position="230"/>
        <end position="301"/>
    </location>
</feature>
<evidence type="ECO:0000313" key="8">
    <source>
        <dbReference type="EMBL" id="CAQ79648.1"/>
    </source>
</evidence>
<dbReference type="SUPFAM" id="SSF111369">
    <property type="entry name" value="HlyD-like secretion proteins"/>
    <property type="match status" value="1"/>
</dbReference>
<keyword evidence="3" id="KW-0813">Transport</keyword>
<organism evidence="8 9">
    <name type="scientific">Aliivibrio salmonicida (strain LFI1238)</name>
    <name type="common">Vibrio salmonicida (strain LFI1238)</name>
    <dbReference type="NCBI Taxonomy" id="316275"/>
    <lineage>
        <taxon>Bacteria</taxon>
        <taxon>Pseudomonadati</taxon>
        <taxon>Pseudomonadota</taxon>
        <taxon>Gammaproteobacteria</taxon>
        <taxon>Vibrionales</taxon>
        <taxon>Vibrionaceae</taxon>
        <taxon>Aliivibrio</taxon>
    </lineage>
</organism>
<dbReference type="Gene3D" id="2.40.30.170">
    <property type="match status" value="1"/>
</dbReference>
<dbReference type="EMBL" id="FM178379">
    <property type="protein sequence ID" value="CAQ79648.1"/>
    <property type="molecule type" value="Genomic_DNA"/>
</dbReference>
<evidence type="ECO:0000256" key="3">
    <source>
        <dbReference type="ARBA" id="ARBA00022448"/>
    </source>
</evidence>
<dbReference type="InterPro" id="IPR058625">
    <property type="entry name" value="MdtA-like_BSH"/>
</dbReference>
<reference evidence="8 9" key="1">
    <citation type="journal article" date="2008" name="BMC Genomics">
        <title>The genome sequence of the fish pathogen Aliivibrio salmonicida strain LFI1238 shows extensive evidence of gene decay.</title>
        <authorList>
            <person name="Hjerde E."/>
            <person name="Lorentzen M.S."/>
            <person name="Holden M.T."/>
            <person name="Seeger K."/>
            <person name="Paulsen S."/>
            <person name="Bason N."/>
            <person name="Churcher C."/>
            <person name="Harris D."/>
            <person name="Norbertczak H."/>
            <person name="Quail M.A."/>
            <person name="Sanders S."/>
            <person name="Thurston S."/>
            <person name="Parkhill J."/>
            <person name="Willassen N.P."/>
            <person name="Thomson N.R."/>
        </authorList>
    </citation>
    <scope>NUCLEOTIDE SEQUENCE [LARGE SCALE GENOMIC DNA]</scope>
    <source>
        <strain evidence="8 9">LFI1238</strain>
    </source>
</reference>
<accession>B6EH66</accession>
<evidence type="ECO:0000259" key="7">
    <source>
        <dbReference type="Pfam" id="PF25967"/>
    </source>
</evidence>
<dbReference type="eggNOG" id="COG0845">
    <property type="taxonomic scope" value="Bacteria"/>
</dbReference>
<proteinExistence type="inferred from homology"/>
<evidence type="ECO:0000259" key="5">
    <source>
        <dbReference type="Pfam" id="PF25917"/>
    </source>
</evidence>
<keyword evidence="4" id="KW-0175">Coiled coil</keyword>
<dbReference type="PANTHER" id="PTHR30469:SF13">
    <property type="entry name" value="HAE1 FAMILY EFFLUX PUMP MFP COMPONENT"/>
    <property type="match status" value="1"/>
</dbReference>
<dbReference type="PANTHER" id="PTHR30469">
    <property type="entry name" value="MULTIDRUG RESISTANCE PROTEIN MDTA"/>
    <property type="match status" value="1"/>
</dbReference>
<feature type="coiled-coil region" evidence="4">
    <location>
        <begin position="137"/>
        <end position="195"/>
    </location>
</feature>
<dbReference type="InterPro" id="IPR058627">
    <property type="entry name" value="MdtA-like_C"/>
</dbReference>
<evidence type="ECO:0000313" key="9">
    <source>
        <dbReference type="Proteomes" id="UP000001730"/>
    </source>
</evidence>
<evidence type="ECO:0000256" key="1">
    <source>
        <dbReference type="ARBA" id="ARBA00004196"/>
    </source>
</evidence>
<protein>
    <submittedName>
        <fullName evidence="8">Secretion protein, HlyD family</fullName>
    </submittedName>
</protein>
<dbReference type="GO" id="GO:0015562">
    <property type="term" value="F:efflux transmembrane transporter activity"/>
    <property type="evidence" value="ECO:0007669"/>
    <property type="project" value="TreeGrafter"/>
</dbReference>
<dbReference type="NCBIfam" id="TIGR01730">
    <property type="entry name" value="RND_mfp"/>
    <property type="match status" value="1"/>
</dbReference>
<evidence type="ECO:0000259" key="6">
    <source>
        <dbReference type="Pfam" id="PF25954"/>
    </source>
</evidence>
<dbReference type="KEGG" id="vsa:VSAL_I1963"/>
<dbReference type="Gene3D" id="1.10.287.470">
    <property type="entry name" value="Helix hairpin bin"/>
    <property type="match status" value="1"/>
</dbReference>
<feature type="domain" description="Multidrug resistance protein MdtA-like barrel-sandwich hybrid" evidence="5">
    <location>
        <begin position="97"/>
        <end position="218"/>
    </location>
</feature>
<dbReference type="Pfam" id="PF25967">
    <property type="entry name" value="RND-MFP_C"/>
    <property type="match status" value="1"/>
</dbReference>
<evidence type="ECO:0000256" key="4">
    <source>
        <dbReference type="SAM" id="Coils"/>
    </source>
</evidence>
<comment type="similarity">
    <text evidence="2">Belongs to the membrane fusion protein (MFP) (TC 8.A.1) family.</text>
</comment>
<sequence length="390" mass="42972">MIVFTVYCVIFTFIDEQMPFHLVNYVHSLNSIIKISHSMNQTKSIALAVLLACTLSTLSYAKRPTSNESVAVVAEEVATHEISQSLSLIGKLEAAESVIISPEVSGKVDRIAIKANQTVKKGQLLIQLNDDKAKAVIKEAQAYLHDEQRKLKEFQRLSKKNAITQTEIDGQKASVNIAQARLEAANAELRDLHISAPFAGTVGFIDFSLGKMVSVGSELLTLDNLSLMQLDLQVPERYLSMLSTRMKVEAKSQAWGDLEFSGEVVGIDSRINAETLNLRIRIDFPNKELKMKPGMLMAATLDFPAINAPIIPVQALEYSGTKRYVYVIGDDNKVIRTEVVLGARVENRVVIEKGLDIGQDIVVQGLVNMRDGVTVKMISTDAETIKAEVQ</sequence>
<dbReference type="Gene3D" id="2.40.420.20">
    <property type="match status" value="1"/>
</dbReference>
<dbReference type="Proteomes" id="UP000001730">
    <property type="component" value="Chromosome 1"/>
</dbReference>
<evidence type="ECO:0000256" key="2">
    <source>
        <dbReference type="ARBA" id="ARBA00009477"/>
    </source>
</evidence>
<comment type="subcellular location">
    <subcellularLocation>
        <location evidence="1">Cell envelope</location>
    </subcellularLocation>
</comment>
<dbReference type="Pfam" id="PF25917">
    <property type="entry name" value="BSH_RND"/>
    <property type="match status" value="1"/>
</dbReference>
<dbReference type="Pfam" id="PF25954">
    <property type="entry name" value="Beta-barrel_RND_2"/>
    <property type="match status" value="1"/>
</dbReference>
<dbReference type="GO" id="GO:1990281">
    <property type="term" value="C:efflux pump complex"/>
    <property type="evidence" value="ECO:0007669"/>
    <property type="project" value="TreeGrafter"/>
</dbReference>
<name>B6EH66_ALISL</name>
<dbReference type="InterPro" id="IPR058792">
    <property type="entry name" value="Beta-barrel_RND_2"/>
</dbReference>
<keyword evidence="9" id="KW-1185">Reference proteome</keyword>
<dbReference type="HOGENOM" id="CLU_018816_1_2_6"/>
<dbReference type="Gene3D" id="2.40.50.100">
    <property type="match status" value="1"/>
</dbReference>
<dbReference type="AlphaFoldDB" id="B6EH66"/>
<dbReference type="InterPro" id="IPR006143">
    <property type="entry name" value="RND_pump_MFP"/>
</dbReference>
<feature type="domain" description="Multidrug resistance protein MdtA-like C-terminal permuted SH3" evidence="7">
    <location>
        <begin position="307"/>
        <end position="366"/>
    </location>
</feature>